<evidence type="ECO:0000259" key="1">
    <source>
        <dbReference type="PROSITE" id="PS50055"/>
    </source>
</evidence>
<feature type="non-terminal residue" evidence="3">
    <location>
        <position position="1"/>
    </location>
</feature>
<dbReference type="SMART" id="SM00194">
    <property type="entry name" value="PTPc"/>
    <property type="match status" value="1"/>
</dbReference>
<protein>
    <submittedName>
        <fullName evidence="3">Tyrosine-protein phosphatase 99A-like protein</fullName>
    </submittedName>
</protein>
<dbReference type="InterPro" id="IPR003595">
    <property type="entry name" value="Tyr_Pase_cat"/>
</dbReference>
<dbReference type="PROSITE" id="PS50056">
    <property type="entry name" value="TYR_PHOSPHATASE_2"/>
    <property type="match status" value="1"/>
</dbReference>
<evidence type="ECO:0000313" key="3">
    <source>
        <dbReference type="EMBL" id="RWS21264.1"/>
    </source>
</evidence>
<dbReference type="VEuPathDB" id="VectorBase:LDEU010776"/>
<name>A0A443S197_9ACAR</name>
<dbReference type="InterPro" id="IPR000242">
    <property type="entry name" value="PTP_cat"/>
</dbReference>
<dbReference type="InterPro" id="IPR029021">
    <property type="entry name" value="Prot-tyrosine_phosphatase-like"/>
</dbReference>
<reference evidence="3 4" key="1">
    <citation type="journal article" date="2018" name="Gigascience">
        <title>Genomes of trombidid mites reveal novel predicted allergens and laterally-transferred genes associated with secondary metabolism.</title>
        <authorList>
            <person name="Dong X."/>
            <person name="Chaisiri K."/>
            <person name="Xia D."/>
            <person name="Armstrong S.D."/>
            <person name="Fang Y."/>
            <person name="Donnelly M.J."/>
            <person name="Kadowaki T."/>
            <person name="McGarry J.W."/>
            <person name="Darby A.C."/>
            <person name="Makepeace B.L."/>
        </authorList>
    </citation>
    <scope>NUCLEOTIDE SEQUENCE [LARGE SCALE GENOMIC DNA]</scope>
    <source>
        <strain evidence="3">UoL-UT</strain>
    </source>
</reference>
<dbReference type="OrthoDB" id="6022401at2759"/>
<dbReference type="InterPro" id="IPR000387">
    <property type="entry name" value="Tyr_Pase_dom"/>
</dbReference>
<feature type="domain" description="Tyrosine-protein phosphatase" evidence="1">
    <location>
        <begin position="105"/>
        <end position="366"/>
    </location>
</feature>
<evidence type="ECO:0000313" key="4">
    <source>
        <dbReference type="Proteomes" id="UP000288716"/>
    </source>
</evidence>
<keyword evidence="4" id="KW-1185">Reference proteome</keyword>
<dbReference type="STRING" id="299467.A0A443S197"/>
<dbReference type="Proteomes" id="UP000288716">
    <property type="component" value="Unassembled WGS sequence"/>
</dbReference>
<dbReference type="PANTHER" id="PTHR19134">
    <property type="entry name" value="RECEPTOR-TYPE TYROSINE-PROTEIN PHOSPHATASE"/>
    <property type="match status" value="1"/>
</dbReference>
<feature type="domain" description="Tyrosine-protein phosphatase" evidence="1">
    <location>
        <begin position="1"/>
        <end position="61"/>
    </location>
</feature>
<dbReference type="GO" id="GO:0048666">
    <property type="term" value="P:neuron development"/>
    <property type="evidence" value="ECO:0007669"/>
    <property type="project" value="UniProtKB-ARBA"/>
</dbReference>
<dbReference type="Pfam" id="PF00102">
    <property type="entry name" value="Y_phosphatase"/>
    <property type="match status" value="2"/>
</dbReference>
<dbReference type="SMART" id="SM00404">
    <property type="entry name" value="PTPc_motif"/>
    <property type="match status" value="2"/>
</dbReference>
<dbReference type="AlphaFoldDB" id="A0A443S197"/>
<dbReference type="PANTHER" id="PTHR19134:SF449">
    <property type="entry name" value="TYROSINE-PROTEIN PHOSPHATASE 1"/>
    <property type="match status" value="1"/>
</dbReference>
<dbReference type="Gene3D" id="3.90.190.10">
    <property type="entry name" value="Protein tyrosine phosphatase superfamily"/>
    <property type="match status" value="2"/>
</dbReference>
<accession>A0A443S197</accession>
<comment type="caution">
    <text evidence="3">The sequence shown here is derived from an EMBL/GenBank/DDBJ whole genome shotgun (WGS) entry which is preliminary data.</text>
</comment>
<feature type="domain" description="Tyrosine specific protein phosphatases" evidence="2">
    <location>
        <begin position="1"/>
        <end position="52"/>
    </location>
</feature>
<dbReference type="InterPro" id="IPR050348">
    <property type="entry name" value="Protein-Tyr_Phosphatase"/>
</dbReference>
<proteinExistence type="predicted"/>
<dbReference type="GO" id="GO:0004725">
    <property type="term" value="F:protein tyrosine phosphatase activity"/>
    <property type="evidence" value="ECO:0007669"/>
    <property type="project" value="InterPro"/>
</dbReference>
<gene>
    <name evidence="3" type="ORF">B4U80_11640</name>
</gene>
<organism evidence="3 4">
    <name type="scientific">Leptotrombidium deliense</name>
    <dbReference type="NCBI Taxonomy" id="299467"/>
    <lineage>
        <taxon>Eukaryota</taxon>
        <taxon>Metazoa</taxon>
        <taxon>Ecdysozoa</taxon>
        <taxon>Arthropoda</taxon>
        <taxon>Chelicerata</taxon>
        <taxon>Arachnida</taxon>
        <taxon>Acari</taxon>
        <taxon>Acariformes</taxon>
        <taxon>Trombidiformes</taxon>
        <taxon>Prostigmata</taxon>
        <taxon>Anystina</taxon>
        <taxon>Parasitengona</taxon>
        <taxon>Trombiculoidea</taxon>
        <taxon>Trombiculidae</taxon>
        <taxon>Leptotrombidium</taxon>
    </lineage>
</organism>
<dbReference type="SUPFAM" id="SSF52799">
    <property type="entry name" value="(Phosphotyrosine protein) phosphatases II"/>
    <property type="match status" value="2"/>
</dbReference>
<dbReference type="PROSITE" id="PS50055">
    <property type="entry name" value="TYR_PHOSPHATASE_PTP"/>
    <property type="match status" value="2"/>
</dbReference>
<dbReference type="PRINTS" id="PR00700">
    <property type="entry name" value="PRTYPHPHTASE"/>
</dbReference>
<dbReference type="EMBL" id="NCKV01013003">
    <property type="protein sequence ID" value="RWS21264.1"/>
    <property type="molecule type" value="Genomic_DNA"/>
</dbReference>
<evidence type="ECO:0000259" key="2">
    <source>
        <dbReference type="PROSITE" id="PS50056"/>
    </source>
</evidence>
<dbReference type="FunFam" id="3.90.190.10:FF:000013">
    <property type="entry name" value="receptor-type tyrosine-protein phosphatase zeta isoform X1"/>
    <property type="match status" value="1"/>
</dbReference>
<sequence>DDSAGVGRTGTYIVVDAMLKQIKHRQSINVFAFLKHIRQQRNYLVQTEEQYIFIHDAMLEAIESGDTEVPSNHLSRYIQTLQTGGDLISTASSDIKEKAFHWPLLERQYKLVTSFRAKDFNVVSALKPCNKGKNRSLNLIPLESHRVHITPRTPGIDGSDYINATFLPGFNLLKEFVITQHPVEETFPDFWQMVWDHNAQTIVVLSSIINEKEFPQFWPDKDEDCDYGSFKVKLTEETSIIQDSGGYITTRDFIMQSTQDDYELMCRVVHCPGWPEACGPLNNVFDLIKIVQTWHLEYQNGPIIVMDRYGGSEAATFCCLTTLYKQLNFEDCVDVYMYAKLYHLRRPGIWRSQDDFLFLYRAVESLVSTLNLGDVSDGSPFGSQLNVNNGLINTNGHAVKINISSEHSLKSDSLA</sequence>